<dbReference type="STRING" id="287986.DV20_02355"/>
<dbReference type="OrthoDB" id="3391820at2"/>
<evidence type="ECO:0000313" key="3">
    <source>
        <dbReference type="Proteomes" id="UP000027345"/>
    </source>
</evidence>
<evidence type="ECO:0000256" key="1">
    <source>
        <dbReference type="SAM" id="Coils"/>
    </source>
</evidence>
<dbReference type="Proteomes" id="UP000027345">
    <property type="component" value="Unassembled WGS sequence"/>
</dbReference>
<gene>
    <name evidence="2" type="ORF">DV20_02355</name>
</gene>
<reference evidence="2 3" key="1">
    <citation type="submission" date="2014-05" db="EMBL/GenBank/DDBJ databases">
        <title>Draft genome sequence of Amycolatopsis rifamycinica DSM 46095.</title>
        <authorList>
            <person name="Lal R."/>
            <person name="Saxena A."/>
            <person name="Kumari R."/>
            <person name="Mukherjee U."/>
            <person name="Singh P."/>
            <person name="Sangwan N."/>
            <person name="Mahato N.K."/>
        </authorList>
    </citation>
    <scope>NUCLEOTIDE SEQUENCE [LARGE SCALE GENOMIC DNA]</scope>
    <source>
        <strain evidence="2 3">DSM 46095</strain>
    </source>
</reference>
<dbReference type="EMBL" id="JMQI01000003">
    <property type="protein sequence ID" value="KDN23921.1"/>
    <property type="molecule type" value="Genomic_DNA"/>
</dbReference>
<comment type="caution">
    <text evidence="2">The sequence shown here is derived from an EMBL/GenBank/DDBJ whole genome shotgun (WGS) entry which is preliminary data.</text>
</comment>
<dbReference type="GeneID" id="92876544"/>
<organism evidence="2 3">
    <name type="scientific">Amycolatopsis rifamycinica</name>
    <dbReference type="NCBI Taxonomy" id="287986"/>
    <lineage>
        <taxon>Bacteria</taxon>
        <taxon>Bacillati</taxon>
        <taxon>Actinomycetota</taxon>
        <taxon>Actinomycetes</taxon>
        <taxon>Pseudonocardiales</taxon>
        <taxon>Pseudonocardiaceae</taxon>
        <taxon>Amycolatopsis</taxon>
    </lineage>
</organism>
<evidence type="ECO:0008006" key="4">
    <source>
        <dbReference type="Google" id="ProtNLM"/>
    </source>
</evidence>
<dbReference type="RefSeq" id="WP_003056176.1">
    <property type="nucleotide sequence ID" value="NZ_JMQI01000003.1"/>
</dbReference>
<proteinExistence type="predicted"/>
<evidence type="ECO:0000313" key="2">
    <source>
        <dbReference type="EMBL" id="KDN23921.1"/>
    </source>
</evidence>
<dbReference type="AlphaFoldDB" id="A0A066U8X7"/>
<sequence>MAGVEEIRAGIALANEKASASIAALQQAAQSLEEAQQSLAQATQGSSQHEVSQAHGLLAEALQGINGLQSTVQASISSADSYSARL</sequence>
<dbReference type="eggNOG" id="ENOG5034050">
    <property type="taxonomic scope" value="Bacteria"/>
</dbReference>
<name>A0A066U8X7_9PSEU</name>
<accession>A0A066U8X7</accession>
<keyword evidence="1" id="KW-0175">Coiled coil</keyword>
<keyword evidence="3" id="KW-1185">Reference proteome</keyword>
<protein>
    <recommendedName>
        <fullName evidence="4">Chemotaxis protein</fullName>
    </recommendedName>
</protein>
<feature type="coiled-coil region" evidence="1">
    <location>
        <begin position="15"/>
        <end position="45"/>
    </location>
</feature>